<comment type="similarity">
    <text evidence="4">Belongs to the NAD(P)-dependent epimerase/dehydratase family.</text>
</comment>
<dbReference type="Proteomes" id="UP000658514">
    <property type="component" value="Unassembled WGS sequence"/>
</dbReference>
<evidence type="ECO:0000313" key="13">
    <source>
        <dbReference type="EMBL" id="MBD2195355.1"/>
    </source>
</evidence>
<dbReference type="Gene3D" id="3.40.50.720">
    <property type="entry name" value="NAD(P)-binding Rossmann-like Domain"/>
    <property type="match status" value="1"/>
</dbReference>
<reference evidence="13 14" key="1">
    <citation type="journal article" date="2020" name="ISME J.">
        <title>Comparative genomics reveals insights into cyanobacterial evolution and habitat adaptation.</title>
        <authorList>
            <person name="Chen M.Y."/>
            <person name="Teng W.K."/>
            <person name="Zhao L."/>
            <person name="Hu C.X."/>
            <person name="Zhou Y.K."/>
            <person name="Han B.P."/>
            <person name="Song L.R."/>
            <person name="Shu W.S."/>
        </authorList>
    </citation>
    <scope>NUCLEOTIDE SEQUENCE [LARGE SCALE GENOMIC DNA]</scope>
    <source>
        <strain evidence="13 14">FACHB-288</strain>
    </source>
</reference>
<evidence type="ECO:0000313" key="14">
    <source>
        <dbReference type="Proteomes" id="UP000658514"/>
    </source>
</evidence>
<keyword evidence="14" id="KW-1185">Reference proteome</keyword>
<organism evidence="13 14">
    <name type="scientific">Calothrix parietina FACHB-288</name>
    <dbReference type="NCBI Taxonomy" id="2692896"/>
    <lineage>
        <taxon>Bacteria</taxon>
        <taxon>Bacillati</taxon>
        <taxon>Cyanobacteriota</taxon>
        <taxon>Cyanophyceae</taxon>
        <taxon>Nostocales</taxon>
        <taxon>Calotrichaceae</taxon>
        <taxon>Calothrix</taxon>
    </lineage>
</organism>
<dbReference type="CDD" id="cd05247">
    <property type="entry name" value="UDP_G4E_1_SDR_e"/>
    <property type="match status" value="1"/>
</dbReference>
<dbReference type="InterPro" id="IPR005886">
    <property type="entry name" value="UDP_G4E"/>
</dbReference>
<dbReference type="InterPro" id="IPR001509">
    <property type="entry name" value="Epimerase_deHydtase"/>
</dbReference>
<evidence type="ECO:0000259" key="12">
    <source>
        <dbReference type="Pfam" id="PF01370"/>
    </source>
</evidence>
<evidence type="ECO:0000256" key="11">
    <source>
        <dbReference type="ARBA" id="ARBA00033067"/>
    </source>
</evidence>
<dbReference type="Gene3D" id="3.90.25.10">
    <property type="entry name" value="UDP-galactose 4-epimerase, domain 1"/>
    <property type="match status" value="1"/>
</dbReference>
<feature type="domain" description="NAD-dependent epimerase/dehydratase" evidence="12">
    <location>
        <begin position="5"/>
        <end position="253"/>
    </location>
</feature>
<dbReference type="InterPro" id="IPR036291">
    <property type="entry name" value="NAD(P)-bd_dom_sf"/>
</dbReference>
<gene>
    <name evidence="13" type="primary">galE</name>
    <name evidence="13" type="ORF">H6G24_07595</name>
</gene>
<dbReference type="PANTHER" id="PTHR43725">
    <property type="entry name" value="UDP-GLUCOSE 4-EPIMERASE"/>
    <property type="match status" value="1"/>
</dbReference>
<keyword evidence="8 13" id="KW-0413">Isomerase</keyword>
<comment type="caution">
    <text evidence="13">The sequence shown here is derived from an EMBL/GenBank/DDBJ whole genome shotgun (WGS) entry which is preliminary data.</text>
</comment>
<dbReference type="SUPFAM" id="SSF51735">
    <property type="entry name" value="NAD(P)-binding Rossmann-fold domains"/>
    <property type="match status" value="1"/>
</dbReference>
<evidence type="ECO:0000256" key="1">
    <source>
        <dbReference type="ARBA" id="ARBA00000083"/>
    </source>
</evidence>
<name>A0ABR8A7A0_9CYAN</name>
<dbReference type="EMBL" id="JACJQH010000009">
    <property type="protein sequence ID" value="MBD2195355.1"/>
    <property type="molecule type" value="Genomic_DNA"/>
</dbReference>
<evidence type="ECO:0000256" key="3">
    <source>
        <dbReference type="ARBA" id="ARBA00004947"/>
    </source>
</evidence>
<keyword evidence="9" id="KW-0119">Carbohydrate metabolism</keyword>
<keyword evidence="7" id="KW-0520">NAD</keyword>
<dbReference type="SUPFAM" id="SSF160246">
    <property type="entry name" value="EspE N-terminal domain-like"/>
    <property type="match status" value="1"/>
</dbReference>
<comment type="cofactor">
    <cofactor evidence="2">
        <name>NAD(+)</name>
        <dbReference type="ChEBI" id="CHEBI:57540"/>
    </cofactor>
</comment>
<dbReference type="NCBIfam" id="TIGR01179">
    <property type="entry name" value="galE"/>
    <property type="match status" value="1"/>
</dbReference>
<accession>A0ABR8A7A0</accession>
<evidence type="ECO:0000256" key="2">
    <source>
        <dbReference type="ARBA" id="ARBA00001911"/>
    </source>
</evidence>
<evidence type="ECO:0000256" key="10">
    <source>
        <dbReference type="ARBA" id="ARBA00031367"/>
    </source>
</evidence>
<evidence type="ECO:0000256" key="8">
    <source>
        <dbReference type="ARBA" id="ARBA00023235"/>
    </source>
</evidence>
<evidence type="ECO:0000256" key="5">
    <source>
        <dbReference type="ARBA" id="ARBA00013189"/>
    </source>
</evidence>
<proteinExistence type="inferred from homology"/>
<dbReference type="EC" id="5.1.3.2" evidence="5"/>
<dbReference type="GO" id="GO:0003978">
    <property type="term" value="F:UDP-glucose 4-epimerase activity"/>
    <property type="evidence" value="ECO:0007669"/>
    <property type="project" value="UniProtKB-EC"/>
</dbReference>
<dbReference type="InterPro" id="IPR037257">
    <property type="entry name" value="T2SS_E_N_sf"/>
</dbReference>
<comment type="catalytic activity">
    <reaction evidence="1">
        <text>UDP-alpha-D-glucose = UDP-alpha-D-galactose</text>
        <dbReference type="Rhea" id="RHEA:22168"/>
        <dbReference type="ChEBI" id="CHEBI:58885"/>
        <dbReference type="ChEBI" id="CHEBI:66914"/>
        <dbReference type="EC" id="5.1.3.2"/>
    </reaction>
</comment>
<evidence type="ECO:0000256" key="9">
    <source>
        <dbReference type="ARBA" id="ARBA00023277"/>
    </source>
</evidence>
<evidence type="ECO:0000256" key="4">
    <source>
        <dbReference type="ARBA" id="ARBA00007637"/>
    </source>
</evidence>
<dbReference type="Pfam" id="PF01370">
    <property type="entry name" value="Epimerase"/>
    <property type="match status" value="1"/>
</dbReference>
<protein>
    <recommendedName>
        <fullName evidence="6">UDP-glucose 4-epimerase</fullName>
        <ecNumber evidence="5">5.1.3.2</ecNumber>
    </recommendedName>
    <alternativeName>
        <fullName evidence="11">Galactowaldenase</fullName>
    </alternativeName>
    <alternativeName>
        <fullName evidence="10">UDP-galactose 4-epimerase</fullName>
    </alternativeName>
</protein>
<comment type="pathway">
    <text evidence="3">Carbohydrate metabolism; galactose metabolism.</text>
</comment>
<sequence>MSKKVLVTGGAGYIGSHTVRQLGEAGYDVVVYDNLSSGSAASVIYGELVIGSLDDQKLLAQTFSQHKFDAVLHFAAYLSVPESIVKPLDYYSNNTSNTLNLLRCCQLFDVKKIIFSSTAAVYGQPEDNLVTELSPTKPMNPYGRSKLMSEQIIQDFAQASELKYAILRYFNVAGADTTGKLGQSAKKAEHLIKVACDAALGRRPSVSIFGTDFPTPDGTGIRDYIHVEDLATAHVDALRYLEAGNESQIFNCGYGQGYSVREVLKMVQKISGVDFPVIEHQRRAGDPACVVASSDKIRNILGWEPKYNSLATIVSTALNWEKKLIALATLEKQLAQENFRLGALLLESKNISPTQLEQALQEQALTQQKLGEILVQKSIISAQMLEKFLLEQTWRRQGIWLQV</sequence>
<evidence type="ECO:0000256" key="7">
    <source>
        <dbReference type="ARBA" id="ARBA00023027"/>
    </source>
</evidence>
<evidence type="ECO:0000256" key="6">
    <source>
        <dbReference type="ARBA" id="ARBA00018569"/>
    </source>
</evidence>
<dbReference type="PANTHER" id="PTHR43725:SF53">
    <property type="entry name" value="UDP-ARABINOSE 4-EPIMERASE 1"/>
    <property type="match status" value="1"/>
</dbReference>
<dbReference type="RefSeq" id="WP_190539452.1">
    <property type="nucleotide sequence ID" value="NZ_CAWPNO010000128.1"/>
</dbReference>